<protein>
    <recommendedName>
        <fullName evidence="3">Glycerophosphoryl diester phosphodiesterase</fullName>
    </recommendedName>
</protein>
<reference evidence="1 2" key="1">
    <citation type="submission" date="2023-03" db="EMBL/GenBank/DDBJ databases">
        <title>YIM 133296 draft genome.</title>
        <authorList>
            <person name="Xiong L."/>
        </authorList>
    </citation>
    <scope>NUCLEOTIDE SEQUENCE [LARGE SCALE GENOMIC DNA]</scope>
    <source>
        <strain evidence="1 2">YIM 133296</strain>
    </source>
</reference>
<dbReference type="Gene3D" id="3.20.20.190">
    <property type="entry name" value="Phosphatidylinositol (PI) phosphodiesterase"/>
    <property type="match status" value="1"/>
</dbReference>
<sequence length="252" mass="28588">MQGRRSWMAAWSHNDEDRRRPLLDALEHGCAWIEPDVWVVGDQVLVGHDRRDARHTLAELYLDPLRARAADLTRLYLVLDVKSEPEASLPAIERALSAYDDVLTHVVDDVVVRRPVTALLSGTLANRSPVRAGSVHLAYDGRLGLVPPEADPAWMPLVSAHWRDHFWWSGFGPLLPRDHARLTRFVDEAHDRGLLLRFWGVPEWTRGSRRRLWEALLDAGVDVITTDHLTALTALLEQREGHQEVSRGRPSS</sequence>
<dbReference type="SUPFAM" id="SSF51695">
    <property type="entry name" value="PLC-like phosphodiesterases"/>
    <property type="match status" value="1"/>
</dbReference>
<keyword evidence="2" id="KW-1185">Reference proteome</keyword>
<accession>A0ABT6C3J4</accession>
<gene>
    <name evidence="1" type="ORF">P4R38_04160</name>
</gene>
<evidence type="ECO:0008006" key="3">
    <source>
        <dbReference type="Google" id="ProtNLM"/>
    </source>
</evidence>
<name>A0ABT6C3J4_9MICO</name>
<dbReference type="Proteomes" id="UP001528912">
    <property type="component" value="Unassembled WGS sequence"/>
</dbReference>
<dbReference type="RefSeq" id="WP_277191166.1">
    <property type="nucleotide sequence ID" value="NZ_JAROAV010000010.1"/>
</dbReference>
<dbReference type="InterPro" id="IPR017946">
    <property type="entry name" value="PLC-like_Pdiesterase_TIM-brl"/>
</dbReference>
<evidence type="ECO:0000313" key="1">
    <source>
        <dbReference type="EMBL" id="MDF8263437.1"/>
    </source>
</evidence>
<dbReference type="EMBL" id="JAROAV010000010">
    <property type="protein sequence ID" value="MDF8263437.1"/>
    <property type="molecule type" value="Genomic_DNA"/>
</dbReference>
<comment type="caution">
    <text evidence="1">The sequence shown here is derived from an EMBL/GenBank/DDBJ whole genome shotgun (WGS) entry which is preliminary data.</text>
</comment>
<proteinExistence type="predicted"/>
<organism evidence="1 2">
    <name type="scientific">Luteipulveratus flavus</name>
    <dbReference type="NCBI Taxonomy" id="3031728"/>
    <lineage>
        <taxon>Bacteria</taxon>
        <taxon>Bacillati</taxon>
        <taxon>Actinomycetota</taxon>
        <taxon>Actinomycetes</taxon>
        <taxon>Micrococcales</taxon>
        <taxon>Dermacoccaceae</taxon>
        <taxon>Luteipulveratus</taxon>
    </lineage>
</organism>
<evidence type="ECO:0000313" key="2">
    <source>
        <dbReference type="Proteomes" id="UP001528912"/>
    </source>
</evidence>